<accession>A0AAW6T5U2</accession>
<evidence type="ECO:0000256" key="5">
    <source>
        <dbReference type="ARBA" id="ARBA00023136"/>
    </source>
</evidence>
<name>A0AAW6T5U2_9MICO</name>
<gene>
    <name evidence="7" type="ORF">QF206_09530</name>
</gene>
<dbReference type="GO" id="GO:0022857">
    <property type="term" value="F:transmembrane transporter activity"/>
    <property type="evidence" value="ECO:0007669"/>
    <property type="project" value="InterPro"/>
</dbReference>
<dbReference type="RefSeq" id="WP_281488979.1">
    <property type="nucleotide sequence ID" value="NZ_JASATX010000003.1"/>
</dbReference>
<feature type="transmembrane region" description="Helical" evidence="6">
    <location>
        <begin position="114"/>
        <end position="137"/>
    </location>
</feature>
<dbReference type="AlphaFoldDB" id="A0AAW6T5U2"/>
<evidence type="ECO:0000313" key="7">
    <source>
        <dbReference type="EMBL" id="MDI2099200.1"/>
    </source>
</evidence>
<evidence type="ECO:0000256" key="1">
    <source>
        <dbReference type="ARBA" id="ARBA00004651"/>
    </source>
</evidence>
<feature type="transmembrane region" description="Helical" evidence="6">
    <location>
        <begin position="268"/>
        <end position="284"/>
    </location>
</feature>
<feature type="transmembrane region" description="Helical" evidence="6">
    <location>
        <begin position="182"/>
        <end position="204"/>
    </location>
</feature>
<sequence length="340" mass="34707">MAALSQTAEDRPARLTDARPAQTIRNLFARQTTWIVVIFIALIVTFGVIAGPAFASLSNARNILASVAILLVLSLGQMLVVLTAGIDLSGGGILVFSGVVATMTMNAMGGLNGILTGLVVGIAAGAGWGLVNGLLVTRAKIPPIIATLGTLGMTMGLALVITDGIDLRAPLELVQTLGVGDIAGAVPWIAVIALLLALVAAVVLNETVFGRRTYAVGASSAAAERAGIRVSRHLVVIYTIAGALAGIAGFLALARFGTTTLAGHSEDSLKAITAVVLGGTSLFGGSGKVVGTVIGAFIPVILLNGFVITGVQAFWQQFAIGLVLVVAVFIDRIRHSPDRM</sequence>
<reference evidence="7 8" key="1">
    <citation type="submission" date="2023-04" db="EMBL/GenBank/DDBJ databases">
        <title>Klugiella caeni sp. nov. isolated from the sludge of biochemical tank.</title>
        <authorList>
            <person name="Geng K."/>
        </authorList>
    </citation>
    <scope>NUCLEOTIDE SEQUENCE [LARGE SCALE GENOMIC DNA]</scope>
    <source>
        <strain evidence="7 8">YN-L-19</strain>
    </source>
</reference>
<evidence type="ECO:0000256" key="3">
    <source>
        <dbReference type="ARBA" id="ARBA00022692"/>
    </source>
</evidence>
<organism evidence="7 8">
    <name type="scientific">Ruicaihuangia caeni</name>
    <dbReference type="NCBI Taxonomy" id="3042517"/>
    <lineage>
        <taxon>Bacteria</taxon>
        <taxon>Bacillati</taxon>
        <taxon>Actinomycetota</taxon>
        <taxon>Actinomycetes</taxon>
        <taxon>Micrococcales</taxon>
        <taxon>Microbacteriaceae</taxon>
        <taxon>Ruicaihuangia</taxon>
    </lineage>
</organism>
<evidence type="ECO:0000256" key="6">
    <source>
        <dbReference type="SAM" id="Phobius"/>
    </source>
</evidence>
<dbReference type="InterPro" id="IPR001851">
    <property type="entry name" value="ABC_transp_permease"/>
</dbReference>
<feature type="transmembrane region" description="Helical" evidence="6">
    <location>
        <begin position="144"/>
        <end position="162"/>
    </location>
</feature>
<dbReference type="Proteomes" id="UP001321506">
    <property type="component" value="Unassembled WGS sequence"/>
</dbReference>
<proteinExistence type="predicted"/>
<dbReference type="EMBL" id="JASATX010000003">
    <property type="protein sequence ID" value="MDI2099200.1"/>
    <property type="molecule type" value="Genomic_DNA"/>
</dbReference>
<comment type="subcellular location">
    <subcellularLocation>
        <location evidence="1">Cell membrane</location>
        <topology evidence="1">Multi-pass membrane protein</topology>
    </subcellularLocation>
</comment>
<feature type="transmembrane region" description="Helical" evidence="6">
    <location>
        <begin position="314"/>
        <end position="330"/>
    </location>
</feature>
<feature type="transmembrane region" description="Helical" evidence="6">
    <location>
        <begin position="63"/>
        <end position="84"/>
    </location>
</feature>
<keyword evidence="8" id="KW-1185">Reference proteome</keyword>
<feature type="transmembrane region" description="Helical" evidence="6">
    <location>
        <begin position="289"/>
        <end position="308"/>
    </location>
</feature>
<dbReference type="PANTHER" id="PTHR32196">
    <property type="entry name" value="ABC TRANSPORTER PERMEASE PROTEIN YPHD-RELATED-RELATED"/>
    <property type="match status" value="1"/>
</dbReference>
<evidence type="ECO:0000313" key="8">
    <source>
        <dbReference type="Proteomes" id="UP001321506"/>
    </source>
</evidence>
<keyword evidence="4 6" id="KW-1133">Transmembrane helix</keyword>
<keyword evidence="3 6" id="KW-0812">Transmembrane</keyword>
<dbReference type="CDD" id="cd06579">
    <property type="entry name" value="TM_PBP1_transp_AraH_like"/>
    <property type="match status" value="1"/>
</dbReference>
<keyword evidence="2" id="KW-1003">Cell membrane</keyword>
<feature type="transmembrane region" description="Helical" evidence="6">
    <location>
        <begin position="34"/>
        <end position="57"/>
    </location>
</feature>
<dbReference type="PANTHER" id="PTHR32196:SF72">
    <property type="entry name" value="RIBOSE IMPORT PERMEASE PROTEIN RBSC"/>
    <property type="match status" value="1"/>
</dbReference>
<evidence type="ECO:0000256" key="4">
    <source>
        <dbReference type="ARBA" id="ARBA00022989"/>
    </source>
</evidence>
<keyword evidence="5 6" id="KW-0472">Membrane</keyword>
<evidence type="ECO:0000256" key="2">
    <source>
        <dbReference type="ARBA" id="ARBA00022475"/>
    </source>
</evidence>
<dbReference type="Pfam" id="PF02653">
    <property type="entry name" value="BPD_transp_2"/>
    <property type="match status" value="1"/>
</dbReference>
<dbReference type="GO" id="GO:0005886">
    <property type="term" value="C:plasma membrane"/>
    <property type="evidence" value="ECO:0007669"/>
    <property type="project" value="UniProtKB-SubCell"/>
</dbReference>
<protein>
    <submittedName>
        <fullName evidence="7">ABC transporter permease</fullName>
    </submittedName>
</protein>
<feature type="transmembrane region" description="Helical" evidence="6">
    <location>
        <begin position="235"/>
        <end position="256"/>
    </location>
</feature>
<comment type="caution">
    <text evidence="7">The sequence shown here is derived from an EMBL/GenBank/DDBJ whole genome shotgun (WGS) entry which is preliminary data.</text>
</comment>